<organism evidence="10 11">
    <name type="scientific">Capronia epimyces CBS 606.96</name>
    <dbReference type="NCBI Taxonomy" id="1182542"/>
    <lineage>
        <taxon>Eukaryota</taxon>
        <taxon>Fungi</taxon>
        <taxon>Dikarya</taxon>
        <taxon>Ascomycota</taxon>
        <taxon>Pezizomycotina</taxon>
        <taxon>Eurotiomycetes</taxon>
        <taxon>Chaetothyriomycetidae</taxon>
        <taxon>Chaetothyriales</taxon>
        <taxon>Herpotrichiellaceae</taxon>
        <taxon>Capronia</taxon>
    </lineage>
</organism>
<keyword evidence="6 8" id="KW-0472">Membrane</keyword>
<comment type="caution">
    <text evidence="10">The sequence shown here is derived from an EMBL/GenBank/DDBJ whole genome shotgun (WGS) entry which is preliminary data.</text>
</comment>
<keyword evidence="4" id="KW-0029">Amino-acid transport</keyword>
<feature type="transmembrane region" description="Helical" evidence="8">
    <location>
        <begin position="332"/>
        <end position="357"/>
    </location>
</feature>
<evidence type="ECO:0000313" key="10">
    <source>
        <dbReference type="EMBL" id="EXJ79256.1"/>
    </source>
</evidence>
<evidence type="ECO:0000256" key="8">
    <source>
        <dbReference type="SAM" id="Phobius"/>
    </source>
</evidence>
<feature type="transmembrane region" description="Helical" evidence="8">
    <location>
        <begin position="64"/>
        <end position="84"/>
    </location>
</feature>
<dbReference type="PIRSF" id="PIRSF006060">
    <property type="entry name" value="AA_transporter"/>
    <property type="match status" value="1"/>
</dbReference>
<evidence type="ECO:0000256" key="7">
    <source>
        <dbReference type="SAM" id="MobiDB-lite"/>
    </source>
</evidence>
<keyword evidence="3 8" id="KW-0812">Transmembrane</keyword>
<feature type="region of interest" description="Disordered" evidence="7">
    <location>
        <begin position="1"/>
        <end position="29"/>
    </location>
</feature>
<dbReference type="GO" id="GO:0016020">
    <property type="term" value="C:membrane"/>
    <property type="evidence" value="ECO:0007669"/>
    <property type="project" value="UniProtKB-SubCell"/>
</dbReference>
<feature type="transmembrane region" description="Helical" evidence="8">
    <location>
        <begin position="130"/>
        <end position="151"/>
    </location>
</feature>
<dbReference type="Pfam" id="PF00324">
    <property type="entry name" value="AA_permease"/>
    <property type="match status" value="1"/>
</dbReference>
<dbReference type="Gene3D" id="1.20.1740.10">
    <property type="entry name" value="Amino acid/polyamine transporter I"/>
    <property type="match status" value="1"/>
</dbReference>
<feature type="transmembrane region" description="Helical" evidence="8">
    <location>
        <begin position="421"/>
        <end position="444"/>
    </location>
</feature>
<dbReference type="Proteomes" id="UP000019478">
    <property type="component" value="Unassembled WGS sequence"/>
</dbReference>
<evidence type="ECO:0000256" key="5">
    <source>
        <dbReference type="ARBA" id="ARBA00022989"/>
    </source>
</evidence>
<keyword evidence="5 8" id="KW-1133">Transmembrane helix</keyword>
<name>W9XQK4_9EURO</name>
<evidence type="ECO:0000256" key="1">
    <source>
        <dbReference type="ARBA" id="ARBA00004141"/>
    </source>
</evidence>
<feature type="domain" description="Amino acid permease/ SLC12A" evidence="9">
    <location>
        <begin position="61"/>
        <end position="516"/>
    </location>
</feature>
<dbReference type="InterPro" id="IPR004841">
    <property type="entry name" value="AA-permease/SLC12A_dom"/>
</dbReference>
<accession>W9XQK4</accession>
<evidence type="ECO:0000256" key="3">
    <source>
        <dbReference type="ARBA" id="ARBA00022692"/>
    </source>
</evidence>
<evidence type="ECO:0000256" key="4">
    <source>
        <dbReference type="ARBA" id="ARBA00022970"/>
    </source>
</evidence>
<feature type="transmembrane region" description="Helical" evidence="8">
    <location>
        <begin position="391"/>
        <end position="409"/>
    </location>
</feature>
<evidence type="ECO:0000256" key="2">
    <source>
        <dbReference type="ARBA" id="ARBA00022448"/>
    </source>
</evidence>
<feature type="transmembrane region" description="Helical" evidence="8">
    <location>
        <begin position="294"/>
        <end position="312"/>
    </location>
</feature>
<keyword evidence="2" id="KW-0813">Transport</keyword>
<dbReference type="PANTHER" id="PTHR43341:SF38">
    <property type="entry name" value="PROLINE TRANSPORTER (EUROFUNG)"/>
    <property type="match status" value="1"/>
</dbReference>
<feature type="compositionally biased region" description="Basic and acidic residues" evidence="7">
    <location>
        <begin position="1"/>
        <end position="25"/>
    </location>
</feature>
<dbReference type="HOGENOM" id="CLU_007946_12_1_1"/>
<dbReference type="InterPro" id="IPR050524">
    <property type="entry name" value="APC_YAT"/>
</dbReference>
<feature type="transmembrane region" description="Helical" evidence="8">
    <location>
        <begin position="90"/>
        <end position="118"/>
    </location>
</feature>
<dbReference type="eggNOG" id="KOG1286">
    <property type="taxonomic scope" value="Eukaryota"/>
</dbReference>
<dbReference type="PANTHER" id="PTHR43341">
    <property type="entry name" value="AMINO ACID PERMEASE"/>
    <property type="match status" value="1"/>
</dbReference>
<dbReference type="GeneID" id="19172844"/>
<feature type="transmembrane region" description="Helical" evidence="8">
    <location>
        <begin position="253"/>
        <end position="274"/>
    </location>
</feature>
<keyword evidence="11" id="KW-1185">Reference proteome</keyword>
<evidence type="ECO:0000256" key="6">
    <source>
        <dbReference type="ARBA" id="ARBA00023136"/>
    </source>
</evidence>
<feature type="transmembrane region" description="Helical" evidence="8">
    <location>
        <begin position="464"/>
        <end position="486"/>
    </location>
</feature>
<feature type="transmembrane region" description="Helical" evidence="8">
    <location>
        <begin position="205"/>
        <end position="223"/>
    </location>
</feature>
<feature type="transmembrane region" description="Helical" evidence="8">
    <location>
        <begin position="171"/>
        <end position="193"/>
    </location>
</feature>
<feature type="transmembrane region" description="Helical" evidence="8">
    <location>
        <begin position="492"/>
        <end position="511"/>
    </location>
</feature>
<reference evidence="10 11" key="1">
    <citation type="submission" date="2013-03" db="EMBL/GenBank/DDBJ databases">
        <title>The Genome Sequence of Capronia epimyces CBS 606.96.</title>
        <authorList>
            <consortium name="The Broad Institute Genomics Platform"/>
            <person name="Cuomo C."/>
            <person name="de Hoog S."/>
            <person name="Gorbushina A."/>
            <person name="Walker B."/>
            <person name="Young S.K."/>
            <person name="Zeng Q."/>
            <person name="Gargeya S."/>
            <person name="Fitzgerald M."/>
            <person name="Haas B."/>
            <person name="Abouelleil A."/>
            <person name="Allen A.W."/>
            <person name="Alvarado L."/>
            <person name="Arachchi H.M."/>
            <person name="Berlin A.M."/>
            <person name="Chapman S.B."/>
            <person name="Gainer-Dewar J."/>
            <person name="Goldberg J."/>
            <person name="Griggs A."/>
            <person name="Gujja S."/>
            <person name="Hansen M."/>
            <person name="Howarth C."/>
            <person name="Imamovic A."/>
            <person name="Ireland A."/>
            <person name="Larimer J."/>
            <person name="McCowan C."/>
            <person name="Murphy C."/>
            <person name="Pearson M."/>
            <person name="Poon T.W."/>
            <person name="Priest M."/>
            <person name="Roberts A."/>
            <person name="Saif S."/>
            <person name="Shea T."/>
            <person name="Sisk P."/>
            <person name="Sykes S."/>
            <person name="Wortman J."/>
            <person name="Nusbaum C."/>
            <person name="Birren B."/>
        </authorList>
    </citation>
    <scope>NUCLEOTIDE SEQUENCE [LARGE SCALE GENOMIC DNA]</scope>
    <source>
        <strain evidence="10 11">CBS 606.96</strain>
    </source>
</reference>
<evidence type="ECO:0000259" key="9">
    <source>
        <dbReference type="Pfam" id="PF00324"/>
    </source>
</evidence>
<proteinExistence type="predicted"/>
<dbReference type="FunFam" id="1.20.1740.10:FF:000006">
    <property type="entry name" value="General amino acid permease"/>
    <property type="match status" value="1"/>
</dbReference>
<dbReference type="GO" id="GO:0015171">
    <property type="term" value="F:amino acid transmembrane transporter activity"/>
    <property type="evidence" value="ECO:0007669"/>
    <property type="project" value="TreeGrafter"/>
</dbReference>
<dbReference type="RefSeq" id="XP_007737044.1">
    <property type="nucleotide sequence ID" value="XM_007738854.1"/>
</dbReference>
<comment type="subcellular location">
    <subcellularLocation>
        <location evidence="1">Membrane</location>
        <topology evidence="1">Multi-pass membrane protein</topology>
    </subcellularLocation>
</comment>
<dbReference type="OrthoDB" id="3900342at2759"/>
<evidence type="ECO:0000313" key="11">
    <source>
        <dbReference type="Proteomes" id="UP000019478"/>
    </source>
</evidence>
<dbReference type="STRING" id="1182542.W9XQK4"/>
<gene>
    <name evidence="10" type="ORF">A1O3_08757</name>
</gene>
<protein>
    <submittedName>
        <fullName evidence="10">AAT family amino acid transporter</fullName>
    </submittedName>
</protein>
<dbReference type="EMBL" id="AMGY01000008">
    <property type="protein sequence ID" value="EXJ79256.1"/>
    <property type="molecule type" value="Genomic_DNA"/>
</dbReference>
<dbReference type="AlphaFoldDB" id="W9XQK4"/>
<sequence>MSSKDVHDTEKGIEPVGHEPDDLPRKHSLVGRKSSMTESVIAAELLDTRYGITQRGLKSRHAQMIALGGTIGTGLFVGSGQTLAVGGPAFILVSYLIMTFLVYCVVTAMIEVATYMPIHGGTMSYYGYRYVSRSMGFALGYLYWYALGILVPYEVTAAGLVIDYWHNDVNIAVWITIMLVVIVALNFLPVRYYGETEFWFAGTKVILMVGLLILAFILFWGGGPSHDRLGFRYWKDPGAAFPYIVKGDTGRFVSFWETLVLSVFPFTFAPELLVVTGGEMESPRRNLPIAAKRYFYRLVIFYCLSVLAIGVICPSNDERLTNGGAGAGSSPFVVAIANAGIPVLPSIVNAVILISAWSSGNSFLYISSRALYSLAVQGSAPRIFKRCNKWGVPYMAVACSALFSGLAYLNVASSGSKVFNWFVNLTNTWGLTSWVCCTIIFFRFRKACRAQGIVSPYRNWIQPYGAWIALVMFTLLCLINGFTVFFPSKWSASSFLTDYIGIPIFFVMYFGHRIVFWRDKWAWDPAEVDMKTGLQEVIDAETPIKVRKGFVGALLRIVE</sequence>